<dbReference type="PANTHER" id="PTHR28083">
    <property type="entry name" value="GOOD FOR FULL DBP5 ACTIVITY PROTEIN 2"/>
    <property type="match status" value="1"/>
</dbReference>
<dbReference type="InterPro" id="IPR012337">
    <property type="entry name" value="RNaseH-like_sf"/>
</dbReference>
<organism evidence="3 4">
    <name type="scientific">Hortaea werneckii</name>
    <name type="common">Black yeast</name>
    <name type="synonym">Cladosporium werneckii</name>
    <dbReference type="NCBI Taxonomy" id="91943"/>
    <lineage>
        <taxon>Eukaryota</taxon>
        <taxon>Fungi</taxon>
        <taxon>Dikarya</taxon>
        <taxon>Ascomycota</taxon>
        <taxon>Pezizomycotina</taxon>
        <taxon>Dothideomycetes</taxon>
        <taxon>Dothideomycetidae</taxon>
        <taxon>Mycosphaerellales</taxon>
        <taxon>Teratosphaeriaceae</taxon>
        <taxon>Hortaea</taxon>
    </lineage>
</organism>
<dbReference type="Proteomes" id="UP000281468">
    <property type="component" value="Unassembled WGS sequence"/>
</dbReference>
<feature type="compositionally biased region" description="Low complexity" evidence="1">
    <location>
        <begin position="365"/>
        <end position="374"/>
    </location>
</feature>
<dbReference type="Gene3D" id="3.30.420.10">
    <property type="entry name" value="Ribonuclease H-like superfamily/Ribonuclease H"/>
    <property type="match status" value="1"/>
</dbReference>
<protein>
    <recommendedName>
        <fullName evidence="2">Gfd2/YDR514C-like C-terminal domain-containing protein</fullName>
    </recommendedName>
</protein>
<evidence type="ECO:0000256" key="1">
    <source>
        <dbReference type="SAM" id="MobiDB-lite"/>
    </source>
</evidence>
<dbReference type="InterPro" id="IPR040151">
    <property type="entry name" value="Gfd2/YDR514C-like"/>
</dbReference>
<proteinExistence type="predicted"/>
<dbReference type="GO" id="GO:0003676">
    <property type="term" value="F:nucleic acid binding"/>
    <property type="evidence" value="ECO:0007669"/>
    <property type="project" value="InterPro"/>
</dbReference>
<name>A0A3M7DUB7_HORWE</name>
<feature type="compositionally biased region" description="Basic and acidic residues" evidence="1">
    <location>
        <begin position="341"/>
        <end position="361"/>
    </location>
</feature>
<accession>A0A3M7DUB7</accession>
<dbReference type="Pfam" id="PF21762">
    <property type="entry name" value="DEDDh_C"/>
    <property type="match status" value="1"/>
</dbReference>
<gene>
    <name evidence="3" type="ORF">D0862_15026</name>
</gene>
<dbReference type="EMBL" id="QWIQ01001236">
    <property type="protein sequence ID" value="RMY67991.1"/>
    <property type="molecule type" value="Genomic_DNA"/>
</dbReference>
<dbReference type="InterPro" id="IPR036397">
    <property type="entry name" value="RNaseH_sf"/>
</dbReference>
<feature type="domain" description="Gfd2/YDR514C-like C-terminal" evidence="2">
    <location>
        <begin position="42"/>
        <end position="254"/>
    </location>
</feature>
<dbReference type="PANTHER" id="PTHR28083:SF1">
    <property type="entry name" value="GOOD FOR FULL DBP5 ACTIVITY PROTEIN 2"/>
    <property type="match status" value="1"/>
</dbReference>
<dbReference type="GO" id="GO:0005634">
    <property type="term" value="C:nucleus"/>
    <property type="evidence" value="ECO:0007669"/>
    <property type="project" value="TreeGrafter"/>
</dbReference>
<reference evidence="3 4" key="1">
    <citation type="journal article" date="2018" name="BMC Genomics">
        <title>Genomic evidence for intraspecific hybridization in a clonal and extremely halotolerant yeast.</title>
        <authorList>
            <person name="Gostincar C."/>
            <person name="Stajich J.E."/>
            <person name="Zupancic J."/>
            <person name="Zalar P."/>
            <person name="Gunde-Cimerman N."/>
        </authorList>
    </citation>
    <scope>NUCLEOTIDE SEQUENCE [LARGE SCALE GENOMIC DNA]</scope>
    <source>
        <strain evidence="3 4">EXF-171</strain>
    </source>
</reference>
<sequence length="397" mass="43351">MGKNRGPKPASTRDLEAVQQMLGLQPNTTSPQGSLNPTKDPIFVCIDCEAFEHNHSKITEIGVAVLDTRDTSHLHPSSDPLPAWFEKIKYAHYRPVEYARLQNKTFIQGCPEQFNFGPSTWVKLADMRRILCNIFADPTQLDRAADFSFPATTTTTTTTTSRDQPQSNARNIIFVAHGAGNDTAYLRHLSFDLSSTSPDARIAQTLDTQKLAGSTKKTPLSLHRLCLCLHLHPLLNLHNAGNDAGYTLQALIALAVNEYNRPGGFAREVRQGQFGIGRKVPAVRFEMDRKAPVLWAGSTREGNCSSAVRSGEEMVGGVMAPPGGIGRDGEDGGVKTTRTTTEPERSRSPVQHQGREQERARKGVAASIPAAAAAGDETPGTKQRKRKRMGLDDAEDE</sequence>
<dbReference type="SUPFAM" id="SSF53098">
    <property type="entry name" value="Ribonuclease H-like"/>
    <property type="match status" value="1"/>
</dbReference>
<feature type="region of interest" description="Disordered" evidence="1">
    <location>
        <begin position="314"/>
        <end position="397"/>
    </location>
</feature>
<comment type="caution">
    <text evidence="3">The sequence shown here is derived from an EMBL/GenBank/DDBJ whole genome shotgun (WGS) entry which is preliminary data.</text>
</comment>
<dbReference type="InterPro" id="IPR048519">
    <property type="entry name" value="Gfd2/YDR514C-like_C"/>
</dbReference>
<evidence type="ECO:0000313" key="3">
    <source>
        <dbReference type="EMBL" id="RMY67991.1"/>
    </source>
</evidence>
<evidence type="ECO:0000259" key="2">
    <source>
        <dbReference type="Pfam" id="PF21762"/>
    </source>
</evidence>
<dbReference type="AlphaFoldDB" id="A0A3M7DUB7"/>
<evidence type="ECO:0000313" key="4">
    <source>
        <dbReference type="Proteomes" id="UP000281468"/>
    </source>
</evidence>